<evidence type="ECO:0000313" key="4">
    <source>
        <dbReference type="EMBL" id="CBY13166.1"/>
    </source>
</evidence>
<dbReference type="Pfam" id="PF00572">
    <property type="entry name" value="Ribosomal_L13"/>
    <property type="match status" value="1"/>
</dbReference>
<dbReference type="Proteomes" id="UP000001307">
    <property type="component" value="Unassembled WGS sequence"/>
</dbReference>
<evidence type="ECO:0000256" key="1">
    <source>
        <dbReference type="ARBA" id="ARBA00006227"/>
    </source>
</evidence>
<dbReference type="SUPFAM" id="SSF52161">
    <property type="entry name" value="Ribosomal protein L13"/>
    <property type="match status" value="1"/>
</dbReference>
<dbReference type="GO" id="GO:0017148">
    <property type="term" value="P:negative regulation of translation"/>
    <property type="evidence" value="ECO:0007669"/>
    <property type="project" value="TreeGrafter"/>
</dbReference>
<dbReference type="GO" id="GO:0005762">
    <property type="term" value="C:mitochondrial large ribosomal subunit"/>
    <property type="evidence" value="ECO:0007669"/>
    <property type="project" value="TreeGrafter"/>
</dbReference>
<gene>
    <name evidence="4" type="ORF">GSOID_T00003915001</name>
</gene>
<dbReference type="PANTHER" id="PTHR11545">
    <property type="entry name" value="RIBOSOMAL PROTEIN L13"/>
    <property type="match status" value="1"/>
</dbReference>
<protein>
    <submittedName>
        <fullName evidence="4">Uncharacterized protein</fullName>
    </submittedName>
</protein>
<dbReference type="Gene3D" id="3.90.1180.10">
    <property type="entry name" value="Ribosomal protein L13"/>
    <property type="match status" value="1"/>
</dbReference>
<name>E4XTV4_OIKDI</name>
<dbReference type="PANTHER" id="PTHR11545:SF2">
    <property type="entry name" value="LARGE RIBOSOMAL SUBUNIT PROTEIN UL13M"/>
    <property type="match status" value="1"/>
</dbReference>
<dbReference type="GO" id="GO:0006412">
    <property type="term" value="P:translation"/>
    <property type="evidence" value="ECO:0007669"/>
    <property type="project" value="InterPro"/>
</dbReference>
<dbReference type="GO" id="GO:0003729">
    <property type="term" value="F:mRNA binding"/>
    <property type="evidence" value="ECO:0007669"/>
    <property type="project" value="TreeGrafter"/>
</dbReference>
<keyword evidence="2" id="KW-0689">Ribosomal protein</keyword>
<comment type="similarity">
    <text evidence="1">Belongs to the universal ribosomal protein uL13 family.</text>
</comment>
<dbReference type="OrthoDB" id="274622at2759"/>
<dbReference type="GO" id="GO:0003735">
    <property type="term" value="F:structural constituent of ribosome"/>
    <property type="evidence" value="ECO:0007669"/>
    <property type="project" value="InterPro"/>
</dbReference>
<accession>E4XTV4</accession>
<organism evidence="4">
    <name type="scientific">Oikopleura dioica</name>
    <name type="common">Tunicate</name>
    <dbReference type="NCBI Taxonomy" id="34765"/>
    <lineage>
        <taxon>Eukaryota</taxon>
        <taxon>Metazoa</taxon>
        <taxon>Chordata</taxon>
        <taxon>Tunicata</taxon>
        <taxon>Appendicularia</taxon>
        <taxon>Copelata</taxon>
        <taxon>Oikopleuridae</taxon>
        <taxon>Oikopleura</taxon>
    </lineage>
</organism>
<evidence type="ECO:0000313" key="5">
    <source>
        <dbReference type="Proteomes" id="UP000001307"/>
    </source>
</evidence>
<dbReference type="InterPro" id="IPR005822">
    <property type="entry name" value="Ribosomal_uL13"/>
</dbReference>
<dbReference type="FunCoup" id="E4XTV4">
    <property type="interactions" value="283"/>
</dbReference>
<keyword evidence="5" id="KW-1185">Reference proteome</keyword>
<evidence type="ECO:0000256" key="2">
    <source>
        <dbReference type="ARBA" id="ARBA00022980"/>
    </source>
</evidence>
<dbReference type="AlphaFoldDB" id="E4XTV4"/>
<sequence length="209" mass="24579">MSMGRAAAHWGIHTKNWVLINCDRQCLDQVSRVAADSLQGRNKVIFTPKRDLGDNVVLYNTRKIALEGNQWEEHTYHQKLDWSMKRLKSYYKNTHERADREARLRRNFWITAEEAHLLDPTYVVRAAIYDKLLGGRNSDKDASMARCTAYADREIPKDILQNINVEKKIEISLLLWSGSRYKCRKNTRFLRLNFLLFLPMLNIEPNEIL</sequence>
<evidence type="ECO:0000256" key="3">
    <source>
        <dbReference type="ARBA" id="ARBA00023274"/>
    </source>
</evidence>
<proteinExistence type="inferred from homology"/>
<dbReference type="InterPro" id="IPR036899">
    <property type="entry name" value="Ribosomal_uL13_sf"/>
</dbReference>
<dbReference type="EMBL" id="FN653164">
    <property type="protein sequence ID" value="CBY13166.1"/>
    <property type="molecule type" value="Genomic_DNA"/>
</dbReference>
<reference evidence="4" key="1">
    <citation type="journal article" date="2010" name="Science">
        <title>Plasticity of animal genome architecture unmasked by rapid evolution of a pelagic tunicate.</title>
        <authorList>
            <person name="Denoeud F."/>
            <person name="Henriet S."/>
            <person name="Mungpakdee S."/>
            <person name="Aury J.M."/>
            <person name="Da Silva C."/>
            <person name="Brinkmann H."/>
            <person name="Mikhaleva J."/>
            <person name="Olsen L.C."/>
            <person name="Jubin C."/>
            <person name="Canestro C."/>
            <person name="Bouquet J.M."/>
            <person name="Danks G."/>
            <person name="Poulain J."/>
            <person name="Campsteijn C."/>
            <person name="Adamski M."/>
            <person name="Cross I."/>
            <person name="Yadetie F."/>
            <person name="Muffato M."/>
            <person name="Louis A."/>
            <person name="Butcher S."/>
            <person name="Tsagkogeorga G."/>
            <person name="Konrad A."/>
            <person name="Singh S."/>
            <person name="Jensen M.F."/>
            <person name="Cong E.H."/>
            <person name="Eikeseth-Otteraa H."/>
            <person name="Noel B."/>
            <person name="Anthouard V."/>
            <person name="Porcel B.M."/>
            <person name="Kachouri-Lafond R."/>
            <person name="Nishino A."/>
            <person name="Ugolini M."/>
            <person name="Chourrout P."/>
            <person name="Nishida H."/>
            <person name="Aasland R."/>
            <person name="Huzurbazar S."/>
            <person name="Westhof E."/>
            <person name="Delsuc F."/>
            <person name="Lehrach H."/>
            <person name="Reinhardt R."/>
            <person name="Weissenbach J."/>
            <person name="Roy S.W."/>
            <person name="Artiguenave F."/>
            <person name="Postlethwait J.H."/>
            <person name="Manak J.R."/>
            <person name="Thompson E.M."/>
            <person name="Jaillon O."/>
            <person name="Du Pasquier L."/>
            <person name="Boudinot P."/>
            <person name="Liberles D.A."/>
            <person name="Volff J.N."/>
            <person name="Philippe H."/>
            <person name="Lenhard B."/>
            <person name="Roest Crollius H."/>
            <person name="Wincker P."/>
            <person name="Chourrout D."/>
        </authorList>
    </citation>
    <scope>NUCLEOTIDE SEQUENCE [LARGE SCALE GENOMIC DNA]</scope>
</reference>
<keyword evidence="3" id="KW-0687">Ribonucleoprotein</keyword>
<dbReference type="InParanoid" id="E4XTV4"/>